<sequence>MNGMPIWYELMTPDVDAAKAFYGAVVGWTFTPFAVPGEGMEYTIVEVDGQGVAGMMPRPAEAPIPAGWYAYFHVEDLDAKAGEVTAAGGKVHMPASDIPNVGRIALVEDAQGVAFYLMRPSPPPGIEGVENTAFSETLPGRVAWNELVTTDSKAALGFYGDLLGWTSTEAMPMGPMGDYSFVDCGITRLGAMMDQASPDQPKRWGFYFSIPDVDAAATQVAELGGTVLMGPMEVPGGQRIVVATDPQGCPVGFVSGERP</sequence>
<dbReference type="SUPFAM" id="SSF54593">
    <property type="entry name" value="Glyoxalase/Bleomycin resistance protein/Dihydroxybiphenyl dioxygenase"/>
    <property type="match status" value="2"/>
</dbReference>
<evidence type="ECO:0000313" key="3">
    <source>
        <dbReference type="Proteomes" id="UP000253918"/>
    </source>
</evidence>
<protein>
    <submittedName>
        <fullName evidence="2">VOC family protein</fullName>
    </submittedName>
</protein>
<dbReference type="CDD" id="cd07247">
    <property type="entry name" value="SgaA_N_like"/>
    <property type="match status" value="2"/>
</dbReference>
<feature type="domain" description="VOC" evidence="1">
    <location>
        <begin position="4"/>
        <end position="120"/>
    </location>
</feature>
<evidence type="ECO:0000259" key="1">
    <source>
        <dbReference type="PROSITE" id="PS51819"/>
    </source>
</evidence>
<proteinExistence type="predicted"/>
<dbReference type="InterPro" id="IPR037523">
    <property type="entry name" value="VOC_core"/>
</dbReference>
<dbReference type="PANTHER" id="PTHR33993:SF14">
    <property type="entry name" value="GB|AAF24581.1"/>
    <property type="match status" value="1"/>
</dbReference>
<dbReference type="OrthoDB" id="9793039at2"/>
<keyword evidence="3" id="KW-1185">Reference proteome</keyword>
<organism evidence="2 3">
    <name type="scientific">Sphingomonas aracearum</name>
    <dbReference type="NCBI Taxonomy" id="2283317"/>
    <lineage>
        <taxon>Bacteria</taxon>
        <taxon>Pseudomonadati</taxon>
        <taxon>Pseudomonadota</taxon>
        <taxon>Alphaproteobacteria</taxon>
        <taxon>Sphingomonadales</taxon>
        <taxon>Sphingomonadaceae</taxon>
        <taxon>Sphingomonas</taxon>
    </lineage>
</organism>
<dbReference type="InterPro" id="IPR004360">
    <property type="entry name" value="Glyas_Fos-R_dOase_dom"/>
</dbReference>
<dbReference type="RefSeq" id="WP_114687936.1">
    <property type="nucleotide sequence ID" value="NZ_QQNB01000002.1"/>
</dbReference>
<dbReference type="InterPro" id="IPR052164">
    <property type="entry name" value="Anthracycline_SecMetBiosynth"/>
</dbReference>
<dbReference type="Proteomes" id="UP000253918">
    <property type="component" value="Unassembled WGS sequence"/>
</dbReference>
<dbReference type="PANTHER" id="PTHR33993">
    <property type="entry name" value="GLYOXALASE-RELATED"/>
    <property type="match status" value="1"/>
</dbReference>
<dbReference type="AlphaFoldDB" id="A0A369VWB4"/>
<reference evidence="2 3" key="1">
    <citation type="submission" date="2018-07" db="EMBL/GenBank/DDBJ databases">
        <title>a novel species of Sphingomonas isolated from the rhizosphere soil of Araceae plant.</title>
        <authorList>
            <person name="Zhiyong W."/>
            <person name="Qinglan Z."/>
            <person name="Zhiwei F."/>
            <person name="Ding X."/>
            <person name="Gejiao W."/>
            <person name="Shixue Z."/>
        </authorList>
    </citation>
    <scope>NUCLEOTIDE SEQUENCE [LARGE SCALE GENOMIC DNA]</scope>
    <source>
        <strain evidence="2 3">WZY 27</strain>
    </source>
</reference>
<feature type="domain" description="VOC" evidence="1">
    <location>
        <begin position="141"/>
        <end position="256"/>
    </location>
</feature>
<dbReference type="InterPro" id="IPR029068">
    <property type="entry name" value="Glyas_Bleomycin-R_OHBP_Dase"/>
</dbReference>
<dbReference type="EMBL" id="QQNB01000002">
    <property type="protein sequence ID" value="RDE05867.1"/>
    <property type="molecule type" value="Genomic_DNA"/>
</dbReference>
<dbReference type="Pfam" id="PF00903">
    <property type="entry name" value="Glyoxalase"/>
    <property type="match status" value="2"/>
</dbReference>
<gene>
    <name evidence="2" type="ORF">DVW87_11810</name>
</gene>
<dbReference type="PROSITE" id="PS51819">
    <property type="entry name" value="VOC"/>
    <property type="match status" value="2"/>
</dbReference>
<comment type="caution">
    <text evidence="2">The sequence shown here is derived from an EMBL/GenBank/DDBJ whole genome shotgun (WGS) entry which is preliminary data.</text>
</comment>
<dbReference type="Gene3D" id="3.10.180.10">
    <property type="entry name" value="2,3-Dihydroxybiphenyl 1,2-Dioxygenase, domain 1"/>
    <property type="match status" value="2"/>
</dbReference>
<evidence type="ECO:0000313" key="2">
    <source>
        <dbReference type="EMBL" id="RDE05867.1"/>
    </source>
</evidence>
<name>A0A369VWB4_9SPHN</name>
<accession>A0A369VWB4</accession>